<dbReference type="AlphaFoldDB" id="A0A2V0QCT8"/>
<gene>
    <name evidence="1" type="ORF">KPSA1_01564</name>
</gene>
<dbReference type="Proteomes" id="UP000247480">
    <property type="component" value="Unassembled WGS sequence"/>
</dbReference>
<protein>
    <submittedName>
        <fullName evidence="1">Cystathionine beta-lyase/cystathionine gamma-synthase</fullName>
    </submittedName>
</protein>
<dbReference type="GO" id="GO:0016829">
    <property type="term" value="F:lyase activity"/>
    <property type="evidence" value="ECO:0007669"/>
    <property type="project" value="UniProtKB-KW"/>
</dbReference>
<accession>A0A2V0QCT8</accession>
<comment type="caution">
    <text evidence="1">The sequence shown here is derived from an EMBL/GenBank/DDBJ whole genome shotgun (WGS) entry which is preliminary data.</text>
</comment>
<name>A0A2V0QCT8_PSESF</name>
<evidence type="ECO:0000313" key="1">
    <source>
        <dbReference type="EMBL" id="GBH08195.1"/>
    </source>
</evidence>
<dbReference type="EMBL" id="BGJZ01000078">
    <property type="protein sequence ID" value="GBH08195.1"/>
    <property type="molecule type" value="Genomic_DNA"/>
</dbReference>
<proteinExistence type="predicted"/>
<sequence length="41" mass="4186">MLQGRSTQAIGAYAICTIGSLTVCTDAICTVCGQTIGAYMV</sequence>
<evidence type="ECO:0000313" key="2">
    <source>
        <dbReference type="Proteomes" id="UP000247480"/>
    </source>
</evidence>
<organism evidence="1 2">
    <name type="scientific">Pseudomonas syringae pv. actinidiae</name>
    <dbReference type="NCBI Taxonomy" id="103796"/>
    <lineage>
        <taxon>Bacteria</taxon>
        <taxon>Pseudomonadati</taxon>
        <taxon>Pseudomonadota</taxon>
        <taxon>Gammaproteobacteria</taxon>
        <taxon>Pseudomonadales</taxon>
        <taxon>Pseudomonadaceae</taxon>
        <taxon>Pseudomonas</taxon>
        <taxon>Pseudomonas syringae</taxon>
    </lineage>
</organism>
<reference evidence="1 2" key="1">
    <citation type="submission" date="2018-04" db="EMBL/GenBank/DDBJ databases">
        <title>Draft genome sequence of Pseudomonas syringae pv. actinidiae biovar 1 strains isolated from kiwifruit in Kagawa prefecture.</title>
        <authorList>
            <person name="Tabuchi M."/>
            <person name="Saito M."/>
            <person name="Fujiwara S."/>
            <person name="Sasa N."/>
            <person name="Akimitsu K."/>
            <person name="Gomi K."/>
            <person name="Konishi-Sugita S."/>
            <person name="Hamano K."/>
            <person name="Kataoka I."/>
        </authorList>
    </citation>
    <scope>NUCLEOTIDE SEQUENCE [LARGE SCALE GENOMIC DNA]</scope>
    <source>
        <strain evidence="1 2">MAFF212206</strain>
    </source>
</reference>
<keyword evidence="1" id="KW-0456">Lyase</keyword>